<keyword evidence="2" id="KW-1185">Reference proteome</keyword>
<accession>A0A5B0QWM6</accession>
<dbReference type="Proteomes" id="UP000324748">
    <property type="component" value="Unassembled WGS sequence"/>
</dbReference>
<evidence type="ECO:0000313" key="1">
    <source>
        <dbReference type="EMBL" id="KAA1117668.1"/>
    </source>
</evidence>
<dbReference type="AlphaFoldDB" id="A0A5B0QWM6"/>
<comment type="caution">
    <text evidence="1">The sequence shown here is derived from an EMBL/GenBank/DDBJ whole genome shotgun (WGS) entry which is preliminary data.</text>
</comment>
<organism evidence="1 2">
    <name type="scientific">Puccinia graminis f. sp. tritici</name>
    <dbReference type="NCBI Taxonomy" id="56615"/>
    <lineage>
        <taxon>Eukaryota</taxon>
        <taxon>Fungi</taxon>
        <taxon>Dikarya</taxon>
        <taxon>Basidiomycota</taxon>
        <taxon>Pucciniomycotina</taxon>
        <taxon>Pucciniomycetes</taxon>
        <taxon>Pucciniales</taxon>
        <taxon>Pucciniaceae</taxon>
        <taxon>Puccinia</taxon>
    </lineage>
</organism>
<evidence type="ECO:0000313" key="2">
    <source>
        <dbReference type="Proteomes" id="UP000324748"/>
    </source>
</evidence>
<name>A0A5B0QWM6_PUCGR</name>
<proteinExistence type="predicted"/>
<gene>
    <name evidence="1" type="ORF">PGT21_019089</name>
</gene>
<reference evidence="1 2" key="1">
    <citation type="submission" date="2019-05" db="EMBL/GenBank/DDBJ databases">
        <title>Emergence of the Ug99 lineage of the wheat stem rust pathogen through somatic hybridization.</title>
        <authorList>
            <person name="Li F."/>
            <person name="Upadhyaya N.M."/>
            <person name="Sperschneider J."/>
            <person name="Matny O."/>
            <person name="Nguyen-Phuc H."/>
            <person name="Mago R."/>
            <person name="Raley C."/>
            <person name="Miller M.E."/>
            <person name="Silverstein K.A.T."/>
            <person name="Henningsen E."/>
            <person name="Hirsch C.D."/>
            <person name="Visser B."/>
            <person name="Pretorius Z.A."/>
            <person name="Steffenson B.J."/>
            <person name="Schwessinger B."/>
            <person name="Dodds P.N."/>
            <person name="Figueroa M."/>
        </authorList>
    </citation>
    <scope>NUCLEOTIDE SEQUENCE [LARGE SCALE GENOMIC DNA]</scope>
    <source>
        <strain evidence="1">21-0</strain>
    </source>
</reference>
<sequence length="119" mass="12767">MVSTFNADPPPTRQRPMRAVGCLFLVENGGSATTNPIGIGHAVQSNHMHMQGGERTKSPLSLDHLLIDLRSSSTVDADTAPIGTGFLIEEQSLLALGLIVLQSTWTPSRFRRGIAENTS</sequence>
<dbReference type="EMBL" id="VSWC01000002">
    <property type="protein sequence ID" value="KAA1117668.1"/>
    <property type="molecule type" value="Genomic_DNA"/>
</dbReference>
<protein>
    <submittedName>
        <fullName evidence="1">Uncharacterized protein</fullName>
    </submittedName>
</protein>